<dbReference type="Pfam" id="PF01963">
    <property type="entry name" value="TraB_PrgY_gumN"/>
    <property type="match status" value="1"/>
</dbReference>
<accession>A0A7T4TCU4</accession>
<name>A0A7T4TCU4_9BURK</name>
<proteinExistence type="predicted"/>
<sequence length="352" mass="38571">MHKWIMKLAGIRQHPEKGDAREEVGTRETARQIQPWHPPVLIIAAALAWPAAASPVQAAPPGRADVPITVPNKPGAGVWALSVTAPTGQKNILMASMHVADRHLRQPDRRVIRQARVVVYEHPGFGDGTVPATPWRNALAPADIEALREHFTCKLPYRDDKLVDNVIRWHLAQPTPVAAEQLAADGCDSVGYESRDTIIQLAQQRYGITPKYLETDKEVVAQEKRVPWDTSGRGIHFALSNDAAILRADVVDALNDGDYAKVDRTVRNSLAATGMDYATFYNPMVRERNAAWMQTLPPLLDTGGAFVLVGAEHLPGRDGLIRLLRQRGYIVQPVQLPSGAGTTAEAYGPDPD</sequence>
<dbReference type="AlphaFoldDB" id="A0A7T4TCU4"/>
<keyword evidence="1" id="KW-0614">Plasmid</keyword>
<dbReference type="CDD" id="cd14789">
    <property type="entry name" value="Tiki"/>
    <property type="match status" value="1"/>
</dbReference>
<protein>
    <submittedName>
        <fullName evidence="1">TraB/GumN family protein</fullName>
    </submittedName>
</protein>
<dbReference type="Proteomes" id="UP000595610">
    <property type="component" value="Plasmid unnamed"/>
</dbReference>
<keyword evidence="2" id="KW-1185">Reference proteome</keyword>
<dbReference type="EMBL" id="CP066077">
    <property type="protein sequence ID" value="QQC67895.1"/>
    <property type="molecule type" value="Genomic_DNA"/>
</dbReference>
<organism evidence="1 2">
    <name type="scientific">Paraburkholderia ginsengisoli</name>
    <dbReference type="NCBI Taxonomy" id="311231"/>
    <lineage>
        <taxon>Bacteria</taxon>
        <taxon>Pseudomonadati</taxon>
        <taxon>Pseudomonadota</taxon>
        <taxon>Betaproteobacteria</taxon>
        <taxon>Burkholderiales</taxon>
        <taxon>Burkholderiaceae</taxon>
        <taxon>Paraburkholderia</taxon>
    </lineage>
</organism>
<dbReference type="RefSeq" id="WP_042329721.1">
    <property type="nucleotide sequence ID" value="NZ_CP066077.1"/>
</dbReference>
<geneLocation type="plasmid" evidence="1 2">
    <name>unnamed</name>
</geneLocation>
<evidence type="ECO:0000313" key="2">
    <source>
        <dbReference type="Proteomes" id="UP000595610"/>
    </source>
</evidence>
<dbReference type="InterPro" id="IPR002816">
    <property type="entry name" value="TraB/PrgY/GumN_fam"/>
</dbReference>
<reference evidence="1 2" key="1">
    <citation type="submission" date="2020-12" db="EMBL/GenBank/DDBJ databases">
        <title>FDA dAtabase for Regulatory Grade micrObial Sequences (FDA-ARGOS): Supporting development and validation of Infectious Disease Dx tests.</title>
        <authorList>
            <person name="Nelson B."/>
            <person name="Plummer A."/>
            <person name="Tallon L."/>
            <person name="Sadzewicz L."/>
            <person name="Zhao X."/>
            <person name="Boylan J."/>
            <person name="Ott S."/>
            <person name="Bowen H."/>
            <person name="Vavikolanu K."/>
            <person name="Mehta A."/>
            <person name="Aluvathingal J."/>
            <person name="Nadendla S."/>
            <person name="Myers T."/>
            <person name="Yan Y."/>
            <person name="Sichtig H."/>
        </authorList>
    </citation>
    <scope>NUCLEOTIDE SEQUENCE [LARGE SCALE GENOMIC DNA]</scope>
    <source>
        <strain evidence="1 2">FDAARGOS_1049</strain>
        <plasmid evidence="1 2">unnamed</plasmid>
    </source>
</reference>
<gene>
    <name evidence="1" type="ORF">I6I06_29220</name>
</gene>
<evidence type="ECO:0000313" key="1">
    <source>
        <dbReference type="EMBL" id="QQC67895.1"/>
    </source>
</evidence>
<dbReference type="KEGG" id="pgis:I6I06_29220"/>